<keyword evidence="4" id="KW-1185">Reference proteome</keyword>
<organism evidence="3 4">
    <name type="scientific">Steinernema carpocapsae</name>
    <name type="common">Entomopathogenic nematode</name>
    <dbReference type="NCBI Taxonomy" id="34508"/>
    <lineage>
        <taxon>Eukaryota</taxon>
        <taxon>Metazoa</taxon>
        <taxon>Ecdysozoa</taxon>
        <taxon>Nematoda</taxon>
        <taxon>Chromadorea</taxon>
        <taxon>Rhabditida</taxon>
        <taxon>Tylenchina</taxon>
        <taxon>Panagrolaimomorpha</taxon>
        <taxon>Strongyloidoidea</taxon>
        <taxon>Steinernematidae</taxon>
        <taxon>Steinernema</taxon>
    </lineage>
</organism>
<feature type="compositionally biased region" description="Basic and acidic residues" evidence="1">
    <location>
        <begin position="144"/>
        <end position="154"/>
    </location>
</feature>
<feature type="region of interest" description="Disordered" evidence="1">
    <location>
        <begin position="60"/>
        <end position="161"/>
    </location>
</feature>
<sequence length="161" mass="16971">MLATSILCACFAVLTTISLLTCKNSGKTCDDKPGIQHQHKNRKLTISMISTDSMRMETAKRKKAHLERMKQQNDAEGTGNETGTWDEVESAGKGTTTGGATTGTTAGTLTTCARSTTGGTTATASDSTETMDNAKVSPMGALKKTKEEKSKNSEENPFVAG</sequence>
<feature type="compositionally biased region" description="Polar residues" evidence="1">
    <location>
        <begin position="74"/>
        <end position="83"/>
    </location>
</feature>
<feature type="chain" id="PRO_5020431741" evidence="2">
    <location>
        <begin position="23"/>
        <end position="161"/>
    </location>
</feature>
<dbReference type="Proteomes" id="UP000298663">
    <property type="component" value="Unassembled WGS sequence"/>
</dbReference>
<gene>
    <name evidence="3" type="ORF">L596_017781</name>
</gene>
<proteinExistence type="predicted"/>
<evidence type="ECO:0000256" key="2">
    <source>
        <dbReference type="SAM" id="SignalP"/>
    </source>
</evidence>
<evidence type="ECO:0000313" key="3">
    <source>
        <dbReference type="EMBL" id="TKR76672.1"/>
    </source>
</evidence>
<dbReference type="EMBL" id="AZBU02000005">
    <property type="protein sequence ID" value="TKR76672.1"/>
    <property type="molecule type" value="Genomic_DNA"/>
</dbReference>
<comment type="caution">
    <text evidence="3">The sequence shown here is derived from an EMBL/GenBank/DDBJ whole genome shotgun (WGS) entry which is preliminary data.</text>
</comment>
<reference evidence="3 4" key="2">
    <citation type="journal article" date="2019" name="G3 (Bethesda)">
        <title>Hybrid Assembly of the Genome of the Entomopathogenic Nematode Steinernema carpocapsae Identifies the X-Chromosome.</title>
        <authorList>
            <person name="Serra L."/>
            <person name="Macchietto M."/>
            <person name="Macias-Munoz A."/>
            <person name="McGill C.J."/>
            <person name="Rodriguez I.M."/>
            <person name="Rodriguez B."/>
            <person name="Murad R."/>
            <person name="Mortazavi A."/>
        </authorList>
    </citation>
    <scope>NUCLEOTIDE SEQUENCE [LARGE SCALE GENOMIC DNA]</scope>
    <source>
        <strain evidence="3 4">ALL</strain>
    </source>
</reference>
<evidence type="ECO:0000313" key="4">
    <source>
        <dbReference type="Proteomes" id="UP000298663"/>
    </source>
</evidence>
<reference evidence="3 4" key="1">
    <citation type="journal article" date="2015" name="Genome Biol.">
        <title>Comparative genomics of Steinernema reveals deeply conserved gene regulatory networks.</title>
        <authorList>
            <person name="Dillman A.R."/>
            <person name="Macchietto M."/>
            <person name="Porter C.F."/>
            <person name="Rogers A."/>
            <person name="Williams B."/>
            <person name="Antoshechkin I."/>
            <person name="Lee M.M."/>
            <person name="Goodwin Z."/>
            <person name="Lu X."/>
            <person name="Lewis E.E."/>
            <person name="Goodrich-Blair H."/>
            <person name="Stock S.P."/>
            <person name="Adams B.J."/>
            <person name="Sternberg P.W."/>
            <person name="Mortazavi A."/>
        </authorList>
    </citation>
    <scope>NUCLEOTIDE SEQUENCE [LARGE SCALE GENOMIC DNA]</scope>
    <source>
        <strain evidence="3 4">ALL</strain>
    </source>
</reference>
<feature type="compositionally biased region" description="Low complexity" evidence="1">
    <location>
        <begin position="102"/>
        <end position="130"/>
    </location>
</feature>
<accession>A0A4U5N3G3</accession>
<name>A0A4U5N3G3_STECR</name>
<keyword evidence="2" id="KW-0732">Signal</keyword>
<protein>
    <submittedName>
        <fullName evidence="3">Uncharacterized protein</fullName>
    </submittedName>
</protein>
<evidence type="ECO:0000256" key="1">
    <source>
        <dbReference type="SAM" id="MobiDB-lite"/>
    </source>
</evidence>
<feature type="signal peptide" evidence="2">
    <location>
        <begin position="1"/>
        <end position="22"/>
    </location>
</feature>
<dbReference type="AlphaFoldDB" id="A0A4U5N3G3"/>